<organism evidence="1 2">
    <name type="scientific">Dreissena polymorpha</name>
    <name type="common">Zebra mussel</name>
    <name type="synonym">Mytilus polymorpha</name>
    <dbReference type="NCBI Taxonomy" id="45954"/>
    <lineage>
        <taxon>Eukaryota</taxon>
        <taxon>Metazoa</taxon>
        <taxon>Spiralia</taxon>
        <taxon>Lophotrochozoa</taxon>
        <taxon>Mollusca</taxon>
        <taxon>Bivalvia</taxon>
        <taxon>Autobranchia</taxon>
        <taxon>Heteroconchia</taxon>
        <taxon>Euheterodonta</taxon>
        <taxon>Imparidentia</taxon>
        <taxon>Neoheterodontei</taxon>
        <taxon>Myida</taxon>
        <taxon>Dreissenoidea</taxon>
        <taxon>Dreissenidae</taxon>
        <taxon>Dreissena</taxon>
    </lineage>
</organism>
<dbReference type="Proteomes" id="UP000828390">
    <property type="component" value="Unassembled WGS sequence"/>
</dbReference>
<protein>
    <submittedName>
        <fullName evidence="1">Uncharacterized protein</fullName>
    </submittedName>
</protein>
<gene>
    <name evidence="1" type="ORF">DPMN_183424</name>
</gene>
<comment type="caution">
    <text evidence="1">The sequence shown here is derived from an EMBL/GenBank/DDBJ whole genome shotgun (WGS) entry which is preliminary data.</text>
</comment>
<reference evidence="1" key="1">
    <citation type="journal article" date="2019" name="bioRxiv">
        <title>The Genome of the Zebra Mussel, Dreissena polymorpha: A Resource for Invasive Species Research.</title>
        <authorList>
            <person name="McCartney M.A."/>
            <person name="Auch B."/>
            <person name="Kono T."/>
            <person name="Mallez S."/>
            <person name="Zhang Y."/>
            <person name="Obille A."/>
            <person name="Becker A."/>
            <person name="Abrahante J.E."/>
            <person name="Garbe J."/>
            <person name="Badalamenti J.P."/>
            <person name="Herman A."/>
            <person name="Mangelson H."/>
            <person name="Liachko I."/>
            <person name="Sullivan S."/>
            <person name="Sone E.D."/>
            <person name="Koren S."/>
            <person name="Silverstein K.A.T."/>
            <person name="Beckman K.B."/>
            <person name="Gohl D.M."/>
        </authorList>
    </citation>
    <scope>NUCLEOTIDE SEQUENCE</scope>
    <source>
        <strain evidence="1">Duluth1</strain>
        <tissue evidence="1">Whole animal</tissue>
    </source>
</reference>
<name>A0A9D4DI37_DREPO</name>
<sequence>MPHAVENFFKVDEVVEEHMLVFQIFLNDDSAVECLLYFAPPSSESSLLFSHQYLGLIFQSV</sequence>
<accession>A0A9D4DI37</accession>
<keyword evidence="2" id="KW-1185">Reference proteome</keyword>
<proteinExistence type="predicted"/>
<evidence type="ECO:0000313" key="2">
    <source>
        <dbReference type="Proteomes" id="UP000828390"/>
    </source>
</evidence>
<evidence type="ECO:0000313" key="1">
    <source>
        <dbReference type="EMBL" id="KAH3748935.1"/>
    </source>
</evidence>
<dbReference type="AlphaFoldDB" id="A0A9D4DI37"/>
<dbReference type="EMBL" id="JAIWYP010000010">
    <property type="protein sequence ID" value="KAH3748935.1"/>
    <property type="molecule type" value="Genomic_DNA"/>
</dbReference>
<reference evidence="1" key="2">
    <citation type="submission" date="2020-11" db="EMBL/GenBank/DDBJ databases">
        <authorList>
            <person name="McCartney M.A."/>
            <person name="Auch B."/>
            <person name="Kono T."/>
            <person name="Mallez S."/>
            <person name="Becker A."/>
            <person name="Gohl D.M."/>
            <person name="Silverstein K.A.T."/>
            <person name="Koren S."/>
            <person name="Bechman K.B."/>
            <person name="Herman A."/>
            <person name="Abrahante J.E."/>
            <person name="Garbe J."/>
        </authorList>
    </citation>
    <scope>NUCLEOTIDE SEQUENCE</scope>
    <source>
        <strain evidence="1">Duluth1</strain>
        <tissue evidence="1">Whole animal</tissue>
    </source>
</reference>